<dbReference type="RefSeq" id="WP_042981755.1">
    <property type="nucleotide sequence ID" value="NZ_JMQC01000008.1"/>
</dbReference>
<accession>A0A090ZA20</accession>
<dbReference type="Pfam" id="PF00664">
    <property type="entry name" value="ABC_membrane"/>
    <property type="match status" value="1"/>
</dbReference>
<feature type="domain" description="ABC transmembrane type-1" evidence="10">
    <location>
        <begin position="19"/>
        <end position="307"/>
    </location>
</feature>
<evidence type="ECO:0000256" key="2">
    <source>
        <dbReference type="ARBA" id="ARBA00005417"/>
    </source>
</evidence>
<evidence type="ECO:0000256" key="8">
    <source>
        <dbReference type="SAM" id="Phobius"/>
    </source>
</evidence>
<evidence type="ECO:0000259" key="10">
    <source>
        <dbReference type="PROSITE" id="PS50929"/>
    </source>
</evidence>
<dbReference type="PROSITE" id="PS50893">
    <property type="entry name" value="ABC_TRANSPORTER_2"/>
    <property type="match status" value="1"/>
</dbReference>
<dbReference type="SMART" id="SM00382">
    <property type="entry name" value="AAA"/>
    <property type="match status" value="1"/>
</dbReference>
<protein>
    <submittedName>
        <fullName evidence="12">ABC transporter ATP-binding protein</fullName>
    </submittedName>
    <submittedName>
        <fullName evidence="11">ABC transporter family protein</fullName>
    </submittedName>
</protein>
<dbReference type="PANTHER" id="PTHR43394">
    <property type="entry name" value="ATP-DEPENDENT PERMEASE MDL1, MITOCHONDRIAL"/>
    <property type="match status" value="1"/>
</dbReference>
<dbReference type="GO" id="GO:0005524">
    <property type="term" value="F:ATP binding"/>
    <property type="evidence" value="ECO:0007669"/>
    <property type="project" value="UniProtKB-KW"/>
</dbReference>
<comment type="subcellular location">
    <subcellularLocation>
        <location evidence="1">Cell membrane</location>
        <topology evidence="1">Multi-pass membrane protein</topology>
    </subcellularLocation>
</comment>
<dbReference type="FunFam" id="3.40.50.300:FF:000218">
    <property type="entry name" value="Multidrug ABC transporter ATP-binding protein"/>
    <property type="match status" value="1"/>
</dbReference>
<evidence type="ECO:0000313" key="12">
    <source>
        <dbReference type="EMBL" id="RFT65847.1"/>
    </source>
</evidence>
<dbReference type="AlphaFoldDB" id="A0A090ZA20"/>
<organism evidence="11 13">
    <name type="scientific">Bacillus clarus</name>
    <dbReference type="NCBI Taxonomy" id="2338372"/>
    <lineage>
        <taxon>Bacteria</taxon>
        <taxon>Bacillati</taxon>
        <taxon>Bacillota</taxon>
        <taxon>Bacilli</taxon>
        <taxon>Bacillales</taxon>
        <taxon>Bacillaceae</taxon>
        <taxon>Bacillus</taxon>
        <taxon>Bacillus cereus group</taxon>
    </lineage>
</organism>
<dbReference type="Proteomes" id="UP000029389">
    <property type="component" value="Unassembled WGS sequence"/>
</dbReference>
<dbReference type="Gene3D" id="3.40.50.300">
    <property type="entry name" value="P-loop containing nucleotide triphosphate hydrolases"/>
    <property type="match status" value="1"/>
</dbReference>
<dbReference type="InterPro" id="IPR036640">
    <property type="entry name" value="ABC1_TM_sf"/>
</dbReference>
<dbReference type="GO" id="GO:0015421">
    <property type="term" value="F:ABC-type oligopeptide transporter activity"/>
    <property type="evidence" value="ECO:0007669"/>
    <property type="project" value="TreeGrafter"/>
</dbReference>
<evidence type="ECO:0000256" key="7">
    <source>
        <dbReference type="ARBA" id="ARBA00023136"/>
    </source>
</evidence>
<dbReference type="Proteomes" id="UP000264294">
    <property type="component" value="Unassembled WGS sequence"/>
</dbReference>
<comment type="caution">
    <text evidence="11">The sequence shown here is derived from an EMBL/GenBank/DDBJ whole genome shotgun (WGS) entry which is preliminary data.</text>
</comment>
<evidence type="ECO:0000256" key="3">
    <source>
        <dbReference type="ARBA" id="ARBA00022692"/>
    </source>
</evidence>
<dbReference type="PROSITE" id="PS00211">
    <property type="entry name" value="ABC_TRANSPORTER_1"/>
    <property type="match status" value="1"/>
</dbReference>
<dbReference type="SUPFAM" id="SSF52540">
    <property type="entry name" value="P-loop containing nucleoside triphosphate hydrolases"/>
    <property type="match status" value="1"/>
</dbReference>
<dbReference type="PROSITE" id="PS50929">
    <property type="entry name" value="ABC_TM1F"/>
    <property type="match status" value="1"/>
</dbReference>
<reference evidence="11 13" key="1">
    <citation type="submission" date="2014-04" db="EMBL/GenBank/DDBJ databases">
        <authorList>
            <person name="Bishop-Lilly K.A."/>
            <person name="Broomall S.M."/>
            <person name="Chain P.S."/>
            <person name="Chertkov O."/>
            <person name="Coyne S.R."/>
            <person name="Daligault H.E."/>
            <person name="Davenport K.W."/>
            <person name="Erkkila T."/>
            <person name="Frey K.G."/>
            <person name="Gibbons H.S."/>
            <person name="Gu W."/>
            <person name="Jaissle J."/>
            <person name="Johnson S.L."/>
            <person name="Koroleva G.I."/>
            <person name="Ladner J.T."/>
            <person name="Lo C.-C."/>
            <person name="Minogue T.D."/>
            <person name="Munk C."/>
            <person name="Palacios G.F."/>
            <person name="Redden C.L."/>
            <person name="Rosenzweig C.N."/>
            <person name="Scholz M.B."/>
            <person name="Teshima H."/>
            <person name="Xu Y."/>
        </authorList>
    </citation>
    <scope>NUCLEOTIDE SEQUENCE [LARGE SCALE GENOMIC DNA]</scope>
    <source>
        <strain evidence="11 13">BHP</strain>
    </source>
</reference>
<feature type="transmembrane region" description="Helical" evidence="8">
    <location>
        <begin position="59"/>
        <end position="78"/>
    </location>
</feature>
<evidence type="ECO:0000313" key="13">
    <source>
        <dbReference type="Proteomes" id="UP000029389"/>
    </source>
</evidence>
<dbReference type="PANTHER" id="PTHR43394:SF1">
    <property type="entry name" value="ATP-BINDING CASSETTE SUB-FAMILY B MEMBER 10, MITOCHONDRIAL"/>
    <property type="match status" value="1"/>
</dbReference>
<evidence type="ECO:0000256" key="5">
    <source>
        <dbReference type="ARBA" id="ARBA00022840"/>
    </source>
</evidence>
<dbReference type="InterPro" id="IPR017871">
    <property type="entry name" value="ABC_transporter-like_CS"/>
</dbReference>
<proteinExistence type="inferred from homology"/>
<feature type="transmembrane region" description="Helical" evidence="8">
    <location>
        <begin position="16"/>
        <end position="39"/>
    </location>
</feature>
<dbReference type="CDD" id="cd18554">
    <property type="entry name" value="ABC_6TM_Sav1866_like"/>
    <property type="match status" value="1"/>
</dbReference>
<dbReference type="Pfam" id="PF00005">
    <property type="entry name" value="ABC_tran"/>
    <property type="match status" value="1"/>
</dbReference>
<feature type="transmembrane region" description="Helical" evidence="8">
    <location>
        <begin position="164"/>
        <end position="183"/>
    </location>
</feature>
<reference evidence="12 14" key="2">
    <citation type="submission" date="2018-08" db="EMBL/GenBank/DDBJ databases">
        <title>Bacillus clarus sp. nov. strain PS00077A.</title>
        <authorList>
            <person name="Mendez Acevedo M."/>
            <person name="Carroll L."/>
            <person name="Mukherjee M."/>
            <person name="Wiedmann M."/>
            <person name="Kovac J."/>
        </authorList>
    </citation>
    <scope>NUCLEOTIDE SEQUENCE [LARGE SCALE GENOMIC DNA]</scope>
    <source>
        <strain evidence="12 14">PS00077A</strain>
    </source>
</reference>
<feature type="domain" description="ABC transporter" evidence="9">
    <location>
        <begin position="341"/>
        <end position="576"/>
    </location>
</feature>
<dbReference type="InterPro" id="IPR039421">
    <property type="entry name" value="Type_1_exporter"/>
</dbReference>
<comment type="similarity">
    <text evidence="2">Belongs to the ABC transporter superfamily.</text>
</comment>
<dbReference type="STRING" id="1405.B7492_02895"/>
<evidence type="ECO:0000313" key="14">
    <source>
        <dbReference type="Proteomes" id="UP000264294"/>
    </source>
</evidence>
<dbReference type="GO" id="GO:0016887">
    <property type="term" value="F:ATP hydrolysis activity"/>
    <property type="evidence" value="ECO:0007669"/>
    <property type="project" value="InterPro"/>
</dbReference>
<dbReference type="Gene3D" id="1.20.1560.10">
    <property type="entry name" value="ABC transporter type 1, transmembrane domain"/>
    <property type="match status" value="1"/>
</dbReference>
<evidence type="ECO:0000256" key="4">
    <source>
        <dbReference type="ARBA" id="ARBA00022741"/>
    </source>
</evidence>
<keyword evidence="14" id="KW-1185">Reference proteome</keyword>
<name>A0A090ZA20_9BACI</name>
<dbReference type="PATRIC" id="fig|1405.8.peg.3130"/>
<dbReference type="InterPro" id="IPR027417">
    <property type="entry name" value="P-loop_NTPase"/>
</dbReference>
<sequence>MQGIKRYLQFVKPYRWLIVITIIIGLVKFGIPLIMPWLLKYIIDDVIQGVGTLQEKTSQLITAIGIAFFIFAVLRPPVEYYRQYFAQRIANTVLYDLRKHIFGHLQKLSLRYYSNTKTGEIISRVIHDVEQTKDFVITGLMNVWLDTATIFIAIIVMFSMDIKLTLVALLILPIYAVAVKYFFGRLRKLTRERSQALAIMQGYLHERIQGMQVTRSFALEEYEKGQFEKRNNQFLTKALTHTSWTARTFSAVNTLTDLGPLLVIGFAAYEVIQGSLTLGTMVAFIGYMDSLYSPLRRLVNSSTTLTQSFASMDRVFELLDEKYDIVNVPNAVQPKQLNGEVVFEDVSFRYNMHEKNVLSNLSLAIRPGEKVALVGASGGGKSSLASLIPRFYDVSDGAVYIDGVNVKDYDMRNLRSHIGIVLQDNLLFSDTIQANILYGNPNATKEEVISAAKAAQIHSFIIALPDGYETVVGERGVKLSGGQRQRVAIARVFLKNPSLLILDEATSALDLENERYIQEALQMLAADRTTIIIAHRLATITHVDTIIYVEEGEIKEQGSHEELMKQRGFYYNLYQLQHIKETAPLA</sequence>
<evidence type="ECO:0000313" key="11">
    <source>
        <dbReference type="EMBL" id="KFN01171.1"/>
    </source>
</evidence>
<evidence type="ECO:0000256" key="1">
    <source>
        <dbReference type="ARBA" id="ARBA00004651"/>
    </source>
</evidence>
<dbReference type="EMBL" id="JMQC01000008">
    <property type="protein sequence ID" value="KFN01171.1"/>
    <property type="molecule type" value="Genomic_DNA"/>
</dbReference>
<keyword evidence="6 8" id="KW-1133">Transmembrane helix</keyword>
<dbReference type="InterPro" id="IPR003439">
    <property type="entry name" value="ABC_transporter-like_ATP-bd"/>
</dbReference>
<dbReference type="EMBL" id="QVOD01000020">
    <property type="protein sequence ID" value="RFT65847.1"/>
    <property type="molecule type" value="Genomic_DNA"/>
</dbReference>
<gene>
    <name evidence="12" type="ORF">D0U04_16785</name>
    <name evidence="11" type="ORF">DJ93_3006</name>
</gene>
<dbReference type="InterPro" id="IPR011527">
    <property type="entry name" value="ABC1_TM_dom"/>
</dbReference>
<keyword evidence="3 8" id="KW-0812">Transmembrane</keyword>
<keyword evidence="4" id="KW-0547">Nucleotide-binding</keyword>
<evidence type="ECO:0000259" key="9">
    <source>
        <dbReference type="PROSITE" id="PS50893"/>
    </source>
</evidence>
<dbReference type="SUPFAM" id="SSF90123">
    <property type="entry name" value="ABC transporter transmembrane region"/>
    <property type="match status" value="1"/>
</dbReference>
<keyword evidence="7 8" id="KW-0472">Membrane</keyword>
<keyword evidence="5 12" id="KW-0067">ATP-binding</keyword>
<evidence type="ECO:0000256" key="6">
    <source>
        <dbReference type="ARBA" id="ARBA00022989"/>
    </source>
</evidence>
<dbReference type="GO" id="GO:0005886">
    <property type="term" value="C:plasma membrane"/>
    <property type="evidence" value="ECO:0007669"/>
    <property type="project" value="UniProtKB-SubCell"/>
</dbReference>
<feature type="transmembrane region" description="Helical" evidence="8">
    <location>
        <begin position="135"/>
        <end position="158"/>
    </location>
</feature>
<dbReference type="InterPro" id="IPR003593">
    <property type="entry name" value="AAA+_ATPase"/>
</dbReference>